<proteinExistence type="inferred from homology"/>
<organism evidence="11 12">
    <name type="scientific">Mycoemilia scoparia</name>
    <dbReference type="NCBI Taxonomy" id="417184"/>
    <lineage>
        <taxon>Eukaryota</taxon>
        <taxon>Fungi</taxon>
        <taxon>Fungi incertae sedis</taxon>
        <taxon>Zoopagomycota</taxon>
        <taxon>Kickxellomycotina</taxon>
        <taxon>Kickxellomycetes</taxon>
        <taxon>Kickxellales</taxon>
        <taxon>Kickxellaceae</taxon>
        <taxon>Mycoemilia</taxon>
    </lineage>
</organism>
<feature type="compositionally biased region" description="Basic residues" evidence="9">
    <location>
        <begin position="544"/>
        <end position="555"/>
    </location>
</feature>
<evidence type="ECO:0000259" key="10">
    <source>
        <dbReference type="SMART" id="SM00653"/>
    </source>
</evidence>
<evidence type="ECO:0000256" key="9">
    <source>
        <dbReference type="SAM" id="MobiDB-lite"/>
    </source>
</evidence>
<feature type="compositionally biased region" description="Polar residues" evidence="9">
    <location>
        <begin position="325"/>
        <end position="339"/>
    </location>
</feature>
<feature type="compositionally biased region" description="Polar residues" evidence="9">
    <location>
        <begin position="109"/>
        <end position="133"/>
    </location>
</feature>
<evidence type="ECO:0000256" key="3">
    <source>
        <dbReference type="ARBA" id="ARBA00010397"/>
    </source>
</evidence>
<evidence type="ECO:0000256" key="7">
    <source>
        <dbReference type="ARBA" id="ARBA00023163"/>
    </source>
</evidence>
<dbReference type="GO" id="GO:0003743">
    <property type="term" value="F:translation initiation factor activity"/>
    <property type="evidence" value="ECO:0007669"/>
    <property type="project" value="UniProtKB-KW"/>
</dbReference>
<dbReference type="PANTHER" id="PTHR13556:SF2">
    <property type="entry name" value="TRANSCRIPTIONAL ADAPTER 3"/>
    <property type="match status" value="1"/>
</dbReference>
<dbReference type="Pfam" id="PF10198">
    <property type="entry name" value="Ada3"/>
    <property type="match status" value="1"/>
</dbReference>
<keyword evidence="7" id="KW-0804">Transcription</keyword>
<dbReference type="Pfam" id="PF01873">
    <property type="entry name" value="eIF-5_eIF-2B"/>
    <property type="match status" value="1"/>
</dbReference>
<comment type="similarity">
    <text evidence="2">Belongs to the NGG1 family.</text>
</comment>
<feature type="compositionally biased region" description="Basic and acidic residues" evidence="9">
    <location>
        <begin position="523"/>
        <end position="532"/>
    </location>
</feature>
<dbReference type="SMART" id="SM00653">
    <property type="entry name" value="eIF2B_5"/>
    <property type="match status" value="1"/>
</dbReference>
<feature type="compositionally biased region" description="Polar residues" evidence="9">
    <location>
        <begin position="140"/>
        <end position="154"/>
    </location>
</feature>
<keyword evidence="5" id="KW-0648">Protein biosynthesis</keyword>
<dbReference type="SUPFAM" id="SSF100966">
    <property type="entry name" value="Translation initiation factor 2 beta, aIF2beta, N-terminal domain"/>
    <property type="match status" value="1"/>
</dbReference>
<dbReference type="OrthoDB" id="10255414at2759"/>
<evidence type="ECO:0000256" key="6">
    <source>
        <dbReference type="ARBA" id="ARBA00023015"/>
    </source>
</evidence>
<sequence>MPIRHNNYFIPELGSEKYQNFLHGASAGSGSKSSGFSRRLPNLQELDTLQHTLEKMAVKAGSRADDMEAEIFNISNLLGKPCEDGIYSSKNEKRRNSINVAALGSRSGSTVSDKRAASSSDMCNARASPSVQDSFGARPTNGSVSNSGIPTTGEGSEGGLNQKIQLYHPNSGLPLIEDDFTKVKITSQTTIQAFWTSVEPYFRNLTESDIKFLQREEDNQESYIITPLGKPYLQQWTQEEVALFPELAHSSRAKASLDKALGIERMSRIPPRHSYLAIDLSDADLVKTNIRCAPITERIICSLVRENIVPQNEIISFEDEDDDQTNGSSYKSRVQQNSEVPDLESRLKQELRYIGILGDEEVDWKNQEDDEISASLRALQSQLREQVRVNRQRNKILLSIAKKNMGYQEYLQIMDELDKQVEQSYGKRNRAIKSRKRKSMSYKPTTGLSENTINAMDRRRRVMHGIGHLFPPEKFKQLEEKVSKVTLEETEPTVDKDAFAGLKKKKKKKSKKLAEDDDDLGSDSEKKNKDNDDAVDEDDAFSGLKKKKKKSKKSKSALLEEDQGEQDGEENKGEGELEEPAKDGEPWLGTDRDYLYTELLGRLYAVLRENNPDLIGEKRKFTIVPPQMVRDGSKKSIFANTQDIANRLGRPLEHLIEFIFAELGTSGSKDKNGSLIIKGRFQQKQMETVLRKYIIEYVTCKTCKSGDTELLKENRITYVKCRICGSSRSVTAIKTGFQAQTTKRKLLKK</sequence>
<comment type="subcellular location">
    <subcellularLocation>
        <location evidence="1">Nucleus</location>
    </subcellularLocation>
</comment>
<feature type="compositionally biased region" description="Basic and acidic residues" evidence="9">
    <location>
        <begin position="569"/>
        <end position="589"/>
    </location>
</feature>
<evidence type="ECO:0000313" key="12">
    <source>
        <dbReference type="Proteomes" id="UP001150538"/>
    </source>
</evidence>
<dbReference type="InterPro" id="IPR019340">
    <property type="entry name" value="Histone_AcTrfase_su3"/>
</dbReference>
<dbReference type="EMBL" id="JANBPU010000036">
    <property type="protein sequence ID" value="KAJ1918877.1"/>
    <property type="molecule type" value="Genomic_DNA"/>
</dbReference>
<feature type="region of interest" description="Disordered" evidence="9">
    <location>
        <begin position="315"/>
        <end position="342"/>
    </location>
</feature>
<dbReference type="FunFam" id="3.30.30.170:FF:000001">
    <property type="entry name" value="Eukaryotic translation initiation factor 2 subunit"/>
    <property type="match status" value="1"/>
</dbReference>
<keyword evidence="4" id="KW-0396">Initiation factor</keyword>
<gene>
    <name evidence="11" type="primary">NGG1</name>
    <name evidence="11" type="ORF">H4219_002327</name>
</gene>
<dbReference type="AlphaFoldDB" id="A0A9W8A5U6"/>
<accession>A0A9W8A5U6</accession>
<evidence type="ECO:0000256" key="8">
    <source>
        <dbReference type="ARBA" id="ARBA00023242"/>
    </source>
</evidence>
<dbReference type="InterPro" id="IPR016190">
    <property type="entry name" value="Transl_init_fac_IF2/IF5_Zn-bd"/>
</dbReference>
<reference evidence="11" key="1">
    <citation type="submission" date="2022-07" db="EMBL/GenBank/DDBJ databases">
        <title>Phylogenomic reconstructions and comparative analyses of Kickxellomycotina fungi.</title>
        <authorList>
            <person name="Reynolds N.K."/>
            <person name="Stajich J.E."/>
            <person name="Barry K."/>
            <person name="Grigoriev I.V."/>
            <person name="Crous P."/>
            <person name="Smith M.E."/>
        </authorList>
    </citation>
    <scope>NUCLEOTIDE SEQUENCE</scope>
    <source>
        <strain evidence="11">NBRC 100468</strain>
    </source>
</reference>
<dbReference type="GO" id="GO:0005634">
    <property type="term" value="C:nucleus"/>
    <property type="evidence" value="ECO:0007669"/>
    <property type="project" value="UniProtKB-SubCell"/>
</dbReference>
<keyword evidence="12" id="KW-1185">Reference proteome</keyword>
<dbReference type="InterPro" id="IPR016189">
    <property type="entry name" value="Transl_init_fac_IF2/IF5_N"/>
</dbReference>
<dbReference type="GO" id="GO:0000124">
    <property type="term" value="C:SAGA complex"/>
    <property type="evidence" value="ECO:0007669"/>
    <property type="project" value="TreeGrafter"/>
</dbReference>
<feature type="domain" description="Translation initiation factor IF2/IF5" evidence="10">
    <location>
        <begin position="618"/>
        <end position="727"/>
    </location>
</feature>
<protein>
    <submittedName>
        <fullName evidence="11">Transcriptional regulator</fullName>
    </submittedName>
</protein>
<feature type="region of interest" description="Disordered" evidence="9">
    <location>
        <begin position="109"/>
        <end position="156"/>
    </location>
</feature>
<keyword evidence="8" id="KW-0539">Nucleus</keyword>
<dbReference type="GO" id="GO:0006357">
    <property type="term" value="P:regulation of transcription by RNA polymerase II"/>
    <property type="evidence" value="ECO:0007669"/>
    <property type="project" value="TreeGrafter"/>
</dbReference>
<feature type="region of interest" description="Disordered" evidence="9">
    <location>
        <begin position="505"/>
        <end position="589"/>
    </location>
</feature>
<comment type="caution">
    <text evidence="11">The sequence shown here is derived from an EMBL/GenBank/DDBJ whole genome shotgun (WGS) entry which is preliminary data.</text>
</comment>
<dbReference type="Proteomes" id="UP001150538">
    <property type="component" value="Unassembled WGS sequence"/>
</dbReference>
<dbReference type="InterPro" id="IPR002735">
    <property type="entry name" value="Transl_init_fac_IF2/IF5_dom"/>
</dbReference>
<dbReference type="SUPFAM" id="SSF75689">
    <property type="entry name" value="Zinc-binding domain of translation initiation factor 2 beta"/>
    <property type="match status" value="1"/>
</dbReference>
<keyword evidence="6" id="KW-0805">Transcription regulation</keyword>
<evidence type="ECO:0000256" key="4">
    <source>
        <dbReference type="ARBA" id="ARBA00022540"/>
    </source>
</evidence>
<comment type="similarity">
    <text evidence="3">Belongs to the eIF-2-beta/eIF-5 family.</text>
</comment>
<dbReference type="PANTHER" id="PTHR13556">
    <property type="entry name" value="TRANSCRIPTIONAL ADAPTER 3-RELATED"/>
    <property type="match status" value="1"/>
</dbReference>
<dbReference type="Gene3D" id="3.30.30.170">
    <property type="match status" value="1"/>
</dbReference>
<evidence type="ECO:0000256" key="1">
    <source>
        <dbReference type="ARBA" id="ARBA00004123"/>
    </source>
</evidence>
<name>A0A9W8A5U6_9FUNG</name>
<dbReference type="GO" id="GO:0003713">
    <property type="term" value="F:transcription coactivator activity"/>
    <property type="evidence" value="ECO:0007669"/>
    <property type="project" value="TreeGrafter"/>
</dbReference>
<evidence type="ECO:0000256" key="2">
    <source>
        <dbReference type="ARBA" id="ARBA00005330"/>
    </source>
</evidence>
<feature type="compositionally biased region" description="Acidic residues" evidence="9">
    <location>
        <begin position="559"/>
        <end position="568"/>
    </location>
</feature>
<evidence type="ECO:0000313" key="11">
    <source>
        <dbReference type="EMBL" id="KAJ1918877.1"/>
    </source>
</evidence>
<evidence type="ECO:0000256" key="5">
    <source>
        <dbReference type="ARBA" id="ARBA00022917"/>
    </source>
</evidence>